<dbReference type="AlphaFoldDB" id="A0A068BBL5"/>
<geneLocation type="mitochondrion" evidence="1"/>
<sequence>MSYFSCRTDAHTELERHWQSFIPSLLSKSFLTRILAVEHLLILSFLLIPFLETHTSWSSFFHPVLQLELFETMQPPLNYLLSWNPLPHPHFWNRGAILQLQP</sequence>
<organism evidence="1">
    <name type="scientific">Batis maritima</name>
    <name type="common">Maritime saltwort</name>
    <dbReference type="NCBI Taxonomy" id="4436"/>
    <lineage>
        <taxon>Eukaryota</taxon>
        <taxon>Viridiplantae</taxon>
        <taxon>Streptophyta</taxon>
        <taxon>Embryophyta</taxon>
        <taxon>Tracheophyta</taxon>
        <taxon>Spermatophyta</taxon>
        <taxon>Magnoliopsida</taxon>
        <taxon>eudicotyledons</taxon>
        <taxon>Gunneridae</taxon>
        <taxon>Pentapetalae</taxon>
        <taxon>rosids</taxon>
        <taxon>malvids</taxon>
        <taxon>Brassicales</taxon>
        <taxon>Bataceae</taxon>
        <taxon>Batis</taxon>
    </lineage>
</organism>
<dbReference type="GeneID" id="19736906"/>
<proteinExistence type="predicted"/>
<protein>
    <submittedName>
        <fullName evidence="1">Orf102a</fullName>
    </submittedName>
</protein>
<accession>A0A068BBL5</accession>
<evidence type="ECO:0000313" key="1">
    <source>
        <dbReference type="EMBL" id="AIC83320.1"/>
    </source>
</evidence>
<dbReference type="EMBL" id="KJ820684">
    <property type="protein sequence ID" value="AIC83320.1"/>
    <property type="molecule type" value="Genomic_DNA"/>
</dbReference>
<name>A0A068BBL5_BATMA</name>
<reference evidence="1" key="1">
    <citation type="journal article" date="2014" name="Mitochondrion">
        <title>Comparative analysis of 11 Brassicales mitochondrial genomes and the mitochondrial transcriptome of Brassica oleracea.</title>
        <authorList>
            <person name="Grewe F."/>
            <person name="Edger P.P."/>
            <person name="Keren I."/>
            <person name="Sultan L."/>
            <person name="Pires J.C."/>
            <person name="Ostersetzer-Biran O."/>
            <person name="Mower J.P."/>
        </authorList>
    </citation>
    <scope>NUCLEOTIDE SEQUENCE</scope>
</reference>
<keyword evidence="1" id="KW-0496">Mitochondrion</keyword>
<gene>
    <name evidence="1" type="primary">orf102a</name>
</gene>
<dbReference type="RefSeq" id="YP_009045717.1">
    <property type="nucleotide sequence ID" value="NC_024429.1"/>
</dbReference>